<dbReference type="RefSeq" id="WP_005881973.1">
    <property type="nucleotide sequence ID" value="NZ_ADNU01000009.1"/>
</dbReference>
<dbReference type="GO" id="GO:0005524">
    <property type="term" value="F:ATP binding"/>
    <property type="evidence" value="ECO:0007669"/>
    <property type="project" value="InterPro"/>
</dbReference>
<dbReference type="SUPFAM" id="SSF81767">
    <property type="entry name" value="Pre-protein crosslinking domain of SecA"/>
    <property type="match status" value="1"/>
</dbReference>
<dbReference type="GO" id="GO:0006605">
    <property type="term" value="P:protein targeting"/>
    <property type="evidence" value="ECO:0007669"/>
    <property type="project" value="InterPro"/>
</dbReference>
<organism evidence="3 4">
    <name type="scientific">Brevibacterium mcbrellneri ATCC 49030</name>
    <dbReference type="NCBI Taxonomy" id="585530"/>
    <lineage>
        <taxon>Bacteria</taxon>
        <taxon>Bacillati</taxon>
        <taxon>Actinomycetota</taxon>
        <taxon>Actinomycetes</taxon>
        <taxon>Micrococcales</taxon>
        <taxon>Brevibacteriaceae</taxon>
        <taxon>Brevibacterium</taxon>
    </lineage>
</organism>
<dbReference type="Gene3D" id="3.90.1440.10">
    <property type="entry name" value="SecA, preprotein cross-linking domain"/>
    <property type="match status" value="1"/>
</dbReference>
<dbReference type="PANTHER" id="PTHR30612:SF0">
    <property type="entry name" value="CHLOROPLAST PROTEIN-TRANSPORTING ATPASE"/>
    <property type="match status" value="1"/>
</dbReference>
<keyword evidence="1" id="KW-1003">Cell membrane</keyword>
<dbReference type="PROSITE" id="PS51196">
    <property type="entry name" value="SECA_MOTOR_DEAD"/>
    <property type="match status" value="1"/>
</dbReference>
<dbReference type="GO" id="GO:0006886">
    <property type="term" value="P:intracellular protein transport"/>
    <property type="evidence" value="ECO:0007669"/>
    <property type="project" value="InterPro"/>
</dbReference>
<dbReference type="Proteomes" id="UP000005714">
    <property type="component" value="Unassembled WGS sequence"/>
</dbReference>
<dbReference type="GO" id="GO:0005829">
    <property type="term" value="C:cytosol"/>
    <property type="evidence" value="ECO:0007669"/>
    <property type="project" value="TreeGrafter"/>
</dbReference>
<evidence type="ECO:0000313" key="3">
    <source>
        <dbReference type="EMBL" id="EFG48464.1"/>
    </source>
</evidence>
<sequence>MALHAHALITRDKHYIVADGEVRLVNDARGRVAERQRWPDGLQSAVEHKEGLQVSMQAEILDQILVETVAREYSLITGMSGTAVEAAERLAEDLELKTRVVPTNRPCVLAARPAVPRRSAA</sequence>
<proteinExistence type="predicted"/>
<name>D4YK20_9MICO</name>
<dbReference type="GO" id="GO:0043952">
    <property type="term" value="P:protein transport by the Sec complex"/>
    <property type="evidence" value="ECO:0007669"/>
    <property type="project" value="TreeGrafter"/>
</dbReference>
<protein>
    <recommendedName>
        <fullName evidence="2">SecA family profile domain-containing protein</fullName>
    </recommendedName>
</protein>
<dbReference type="InterPro" id="IPR036670">
    <property type="entry name" value="SecA_X-link_sf"/>
</dbReference>
<dbReference type="EMBL" id="ADNU01000009">
    <property type="protein sequence ID" value="EFG48464.1"/>
    <property type="molecule type" value="Genomic_DNA"/>
</dbReference>
<evidence type="ECO:0000256" key="1">
    <source>
        <dbReference type="ARBA" id="ARBA00022475"/>
    </source>
</evidence>
<dbReference type="GO" id="GO:0017038">
    <property type="term" value="P:protein import"/>
    <property type="evidence" value="ECO:0007669"/>
    <property type="project" value="InterPro"/>
</dbReference>
<dbReference type="GO" id="GO:0031522">
    <property type="term" value="C:cell envelope Sec protein transport complex"/>
    <property type="evidence" value="ECO:0007669"/>
    <property type="project" value="TreeGrafter"/>
</dbReference>
<dbReference type="GO" id="GO:0005886">
    <property type="term" value="C:plasma membrane"/>
    <property type="evidence" value="ECO:0007669"/>
    <property type="project" value="TreeGrafter"/>
</dbReference>
<dbReference type="InterPro" id="IPR014018">
    <property type="entry name" value="SecA_motor_DEAD"/>
</dbReference>
<dbReference type="AlphaFoldDB" id="D4YK20"/>
<dbReference type="eggNOG" id="COG0653">
    <property type="taxonomic scope" value="Bacteria"/>
</dbReference>
<evidence type="ECO:0000259" key="2">
    <source>
        <dbReference type="PROSITE" id="PS51196"/>
    </source>
</evidence>
<dbReference type="InterPro" id="IPR011130">
    <property type="entry name" value="SecA_preprotein_X-link_dom"/>
</dbReference>
<dbReference type="SMART" id="SM00958">
    <property type="entry name" value="SecA_PP_bind"/>
    <property type="match status" value="1"/>
</dbReference>
<evidence type="ECO:0000313" key="4">
    <source>
        <dbReference type="Proteomes" id="UP000005714"/>
    </source>
</evidence>
<dbReference type="PRINTS" id="PR00906">
    <property type="entry name" value="SECA"/>
</dbReference>
<reference evidence="3 4" key="1">
    <citation type="submission" date="2010-04" db="EMBL/GenBank/DDBJ databases">
        <authorList>
            <person name="Qin X."/>
            <person name="Bachman B."/>
            <person name="Battles P."/>
            <person name="Bell A."/>
            <person name="Bess C."/>
            <person name="Bickham C."/>
            <person name="Chaboub L."/>
            <person name="Chen D."/>
            <person name="Coyle M."/>
            <person name="Deiros D.R."/>
            <person name="Dinh H."/>
            <person name="Forbes L."/>
            <person name="Fowler G."/>
            <person name="Francisco L."/>
            <person name="Fu Q."/>
            <person name="Gubbala S."/>
            <person name="Hale W."/>
            <person name="Han Y."/>
            <person name="Hemphill L."/>
            <person name="Highlander S.K."/>
            <person name="Hirani K."/>
            <person name="Hogues M."/>
            <person name="Jackson L."/>
            <person name="Jakkamsetti A."/>
            <person name="Javaid M."/>
            <person name="Jiang H."/>
            <person name="Korchina V."/>
            <person name="Kovar C."/>
            <person name="Lara F."/>
            <person name="Lee S."/>
            <person name="Mata R."/>
            <person name="Mathew T."/>
            <person name="Moen C."/>
            <person name="Morales K."/>
            <person name="Munidasa M."/>
            <person name="Nazareth L."/>
            <person name="Ngo R."/>
            <person name="Nguyen L."/>
            <person name="Okwuonu G."/>
            <person name="Ongeri F."/>
            <person name="Patil S."/>
            <person name="Petrosino J."/>
            <person name="Pham C."/>
            <person name="Pham P."/>
            <person name="Pu L.-L."/>
            <person name="Puazo M."/>
            <person name="Raj R."/>
            <person name="Reid J."/>
            <person name="Rouhana J."/>
            <person name="Saada N."/>
            <person name="Shang Y."/>
            <person name="Simmons D."/>
            <person name="Thornton R."/>
            <person name="Warren J."/>
            <person name="Weissenberger G."/>
            <person name="Zhang J."/>
            <person name="Zhang L."/>
            <person name="Zhou C."/>
            <person name="Zhu D."/>
            <person name="Muzny D."/>
            <person name="Worley K."/>
            <person name="Gibbs R."/>
        </authorList>
    </citation>
    <scope>NUCLEOTIDE SEQUENCE [LARGE SCALE GENOMIC DNA]</scope>
    <source>
        <strain evidence="3 4">ATCC 49030</strain>
    </source>
</reference>
<accession>D4YK20</accession>
<dbReference type="InterPro" id="IPR000185">
    <property type="entry name" value="SecA"/>
</dbReference>
<dbReference type="PANTHER" id="PTHR30612">
    <property type="entry name" value="SECA INNER MEMBRANE COMPONENT OF SEC PROTEIN SECRETION SYSTEM"/>
    <property type="match status" value="1"/>
</dbReference>
<dbReference type="Pfam" id="PF01043">
    <property type="entry name" value="SecA_PP_bind"/>
    <property type="match status" value="1"/>
</dbReference>
<comment type="caution">
    <text evidence="3">The sequence shown here is derived from an EMBL/GenBank/DDBJ whole genome shotgun (WGS) entry which is preliminary data.</text>
</comment>
<feature type="domain" description="SecA family profile" evidence="2">
    <location>
        <begin position="1"/>
        <end position="121"/>
    </location>
</feature>
<keyword evidence="1" id="KW-0472">Membrane</keyword>
<gene>
    <name evidence="3" type="ORF">HMPREF0183_0280</name>
</gene>
<dbReference type="STRING" id="585530.HMPREF0183_0280"/>
<keyword evidence="4" id="KW-1185">Reference proteome</keyword>